<feature type="compositionally biased region" description="Polar residues" evidence="18">
    <location>
        <begin position="1121"/>
        <end position="1134"/>
    </location>
</feature>
<feature type="region of interest" description="Disordered" evidence="18">
    <location>
        <begin position="1860"/>
        <end position="2405"/>
    </location>
</feature>
<dbReference type="GO" id="GO:0010468">
    <property type="term" value="P:regulation of gene expression"/>
    <property type="evidence" value="ECO:0007669"/>
    <property type="project" value="UniProtKB-ARBA"/>
</dbReference>
<feature type="compositionally biased region" description="Low complexity" evidence="18">
    <location>
        <begin position="1697"/>
        <end position="1711"/>
    </location>
</feature>
<dbReference type="InterPro" id="IPR003084">
    <property type="entry name" value="HDAC_I/II"/>
</dbReference>
<dbReference type="Pfam" id="PF00850">
    <property type="entry name" value="Hist_deacetyl"/>
    <property type="match status" value="1"/>
</dbReference>
<feature type="region of interest" description="Disordered" evidence="18">
    <location>
        <begin position="1743"/>
        <end position="1764"/>
    </location>
</feature>
<evidence type="ECO:0000259" key="23">
    <source>
        <dbReference type="Pfam" id="PF09118"/>
    </source>
</evidence>
<dbReference type="Pfam" id="PF09118">
    <property type="entry name" value="GO-like_E_set"/>
    <property type="match status" value="1"/>
</dbReference>
<dbReference type="InterPro" id="IPR014756">
    <property type="entry name" value="Ig_E-set"/>
</dbReference>
<dbReference type="EC" id="3.5.1.98" evidence="4"/>
<dbReference type="InterPro" id="IPR000286">
    <property type="entry name" value="HDACs"/>
</dbReference>
<dbReference type="InterPro" id="IPR013783">
    <property type="entry name" value="Ig-like_fold"/>
</dbReference>
<dbReference type="PANTHER" id="PTHR32208:SF96">
    <property type="entry name" value="GLYOXAL OXIDASE"/>
    <property type="match status" value="1"/>
</dbReference>
<feature type="compositionally biased region" description="Basic and acidic residues" evidence="18">
    <location>
        <begin position="1995"/>
        <end position="2024"/>
    </location>
</feature>
<proteinExistence type="inferred from homology"/>
<dbReference type="FunFam" id="3.40.800.20:FF:000001">
    <property type="entry name" value="Histone deacetylase"/>
    <property type="match status" value="1"/>
</dbReference>
<dbReference type="InterPro" id="IPR023696">
    <property type="entry name" value="Ureohydrolase_dom_sf"/>
</dbReference>
<feature type="compositionally biased region" description="Low complexity" evidence="18">
    <location>
        <begin position="2428"/>
        <end position="2440"/>
    </location>
</feature>
<dbReference type="NCBIfam" id="TIGR01961">
    <property type="entry name" value="NuoC_fam"/>
    <property type="match status" value="1"/>
</dbReference>
<feature type="compositionally biased region" description="Basic and acidic residues" evidence="18">
    <location>
        <begin position="1966"/>
        <end position="1984"/>
    </location>
</feature>
<dbReference type="HAMAP" id="MF_01357">
    <property type="entry name" value="NDH1_NuoC"/>
    <property type="match status" value="1"/>
</dbReference>
<dbReference type="SUPFAM" id="SSF143243">
    <property type="entry name" value="Nqo5-like"/>
    <property type="match status" value="1"/>
</dbReference>
<feature type="compositionally biased region" description="Polar residues" evidence="18">
    <location>
        <begin position="2334"/>
        <end position="2343"/>
    </location>
</feature>
<feature type="region of interest" description="Disordered" evidence="18">
    <location>
        <begin position="1524"/>
        <end position="1562"/>
    </location>
</feature>
<feature type="compositionally biased region" description="Low complexity" evidence="18">
    <location>
        <begin position="1599"/>
        <end position="1615"/>
    </location>
</feature>
<evidence type="ECO:0000256" key="16">
    <source>
        <dbReference type="ARBA" id="ARBA00049551"/>
    </source>
</evidence>
<evidence type="ECO:0000256" key="9">
    <source>
        <dbReference type="ARBA" id="ARBA00022853"/>
    </source>
</evidence>
<feature type="compositionally biased region" description="Polar residues" evidence="18">
    <location>
        <begin position="2176"/>
        <end position="2193"/>
    </location>
</feature>
<evidence type="ECO:0000256" key="13">
    <source>
        <dbReference type="ARBA" id="ARBA00023075"/>
    </source>
</evidence>
<dbReference type="GO" id="GO:0008137">
    <property type="term" value="F:NADH dehydrogenase (ubiquinone) activity"/>
    <property type="evidence" value="ECO:0007669"/>
    <property type="project" value="UniProtKB-EC"/>
</dbReference>
<keyword evidence="5" id="KW-0813">Transport</keyword>
<keyword evidence="15" id="KW-0539">Nucleus</keyword>
<comment type="catalytic activity">
    <reaction evidence="16">
        <text>a ubiquinone + NADH + 5 H(+)(in) = a ubiquinol + NAD(+) + 4 H(+)(out)</text>
        <dbReference type="Rhea" id="RHEA:29091"/>
        <dbReference type="Rhea" id="RHEA-COMP:9565"/>
        <dbReference type="Rhea" id="RHEA-COMP:9566"/>
        <dbReference type="ChEBI" id="CHEBI:15378"/>
        <dbReference type="ChEBI" id="CHEBI:16389"/>
        <dbReference type="ChEBI" id="CHEBI:17976"/>
        <dbReference type="ChEBI" id="CHEBI:57540"/>
        <dbReference type="ChEBI" id="CHEBI:57945"/>
        <dbReference type="EC" id="7.1.1.2"/>
    </reaction>
</comment>
<evidence type="ECO:0000256" key="18">
    <source>
        <dbReference type="SAM" id="MobiDB-lite"/>
    </source>
</evidence>
<feature type="region of interest" description="Disordered" evidence="18">
    <location>
        <begin position="2810"/>
        <end position="2867"/>
    </location>
</feature>
<evidence type="ECO:0000256" key="10">
    <source>
        <dbReference type="ARBA" id="ARBA00022967"/>
    </source>
</evidence>
<dbReference type="FunFam" id="3.30.460.80:FF:000002">
    <property type="entry name" value="NADH dehydrogenase iron-sulfur protein 3, mitochondrial"/>
    <property type="match status" value="1"/>
</dbReference>
<evidence type="ECO:0000259" key="21">
    <source>
        <dbReference type="Pfam" id="PF00850"/>
    </source>
</evidence>
<dbReference type="GO" id="GO:0016020">
    <property type="term" value="C:membrane"/>
    <property type="evidence" value="ECO:0007669"/>
    <property type="project" value="UniProtKB-ARBA"/>
</dbReference>
<evidence type="ECO:0000256" key="8">
    <source>
        <dbReference type="ARBA" id="ARBA00022801"/>
    </source>
</evidence>
<feature type="compositionally biased region" description="Low complexity" evidence="18">
    <location>
        <begin position="2380"/>
        <end position="2397"/>
    </location>
</feature>
<feature type="signal peptide" evidence="19">
    <location>
        <begin position="1"/>
        <end position="19"/>
    </location>
</feature>
<dbReference type="InterPro" id="IPR023801">
    <property type="entry name" value="His_deacetylse_dom"/>
</dbReference>
<feature type="compositionally biased region" description="Polar residues" evidence="18">
    <location>
        <begin position="2443"/>
        <end position="2468"/>
    </location>
</feature>
<evidence type="ECO:0000256" key="2">
    <source>
        <dbReference type="ARBA" id="ARBA00004173"/>
    </source>
</evidence>
<feature type="compositionally biased region" description="Polar residues" evidence="18">
    <location>
        <begin position="1542"/>
        <end position="1562"/>
    </location>
</feature>
<dbReference type="InterPro" id="IPR001268">
    <property type="entry name" value="NADH_UbQ_OxRdtase_30kDa_su"/>
</dbReference>
<feature type="region of interest" description="Disordered" evidence="18">
    <location>
        <begin position="1576"/>
        <end position="1615"/>
    </location>
</feature>
<feature type="compositionally biased region" description="Pro residues" evidence="18">
    <location>
        <begin position="2259"/>
        <end position="2268"/>
    </location>
</feature>
<keyword evidence="10" id="KW-1278">Translocase</keyword>
<comment type="similarity">
    <text evidence="3">Belongs to the complex I 30 kDa subunit family.</text>
</comment>
<dbReference type="Gene3D" id="3.30.460.80">
    <property type="entry name" value="NADH:ubiquinone oxidoreductase, 30kDa subunit"/>
    <property type="match status" value="1"/>
</dbReference>
<dbReference type="InterPro" id="IPR011043">
    <property type="entry name" value="Gal_Oxase/kelch_b-propeller"/>
</dbReference>
<accession>A0A8H7LMP3</accession>
<dbReference type="NCBIfam" id="NF004733">
    <property type="entry name" value="PRK06074.1-5"/>
    <property type="match status" value="1"/>
</dbReference>
<feature type="region of interest" description="Disordered" evidence="18">
    <location>
        <begin position="1639"/>
        <end position="1711"/>
    </location>
</feature>
<dbReference type="SUPFAM" id="SSF50965">
    <property type="entry name" value="Galactose oxidase, central domain"/>
    <property type="match status" value="1"/>
</dbReference>
<keyword evidence="11" id="KW-0805">Transcription regulation</keyword>
<evidence type="ECO:0000259" key="20">
    <source>
        <dbReference type="Pfam" id="PF00329"/>
    </source>
</evidence>
<feature type="region of interest" description="Disordered" evidence="18">
    <location>
        <begin position="1778"/>
        <end position="1808"/>
    </location>
</feature>
<feature type="region of interest" description="Disordered" evidence="18">
    <location>
        <begin position="2641"/>
        <end position="2786"/>
    </location>
</feature>
<feature type="compositionally biased region" description="Low complexity" evidence="18">
    <location>
        <begin position="1530"/>
        <end position="1541"/>
    </location>
</feature>
<dbReference type="Pfam" id="PF00329">
    <property type="entry name" value="Complex1_30kDa"/>
    <property type="match status" value="1"/>
</dbReference>
<dbReference type="Proteomes" id="UP000650582">
    <property type="component" value="Unassembled WGS sequence"/>
</dbReference>
<evidence type="ECO:0000256" key="14">
    <source>
        <dbReference type="ARBA" id="ARBA00023163"/>
    </source>
</evidence>
<evidence type="ECO:0000256" key="5">
    <source>
        <dbReference type="ARBA" id="ARBA00022448"/>
    </source>
</evidence>
<name>A0A8H7LMP3_9AGAM</name>
<dbReference type="GO" id="GO:0016651">
    <property type="term" value="F:oxidoreductase activity, acting on NAD(P)H"/>
    <property type="evidence" value="ECO:0007669"/>
    <property type="project" value="InterPro"/>
</dbReference>
<feature type="compositionally biased region" description="Acidic residues" evidence="18">
    <location>
        <begin position="1054"/>
        <end position="1066"/>
    </location>
</feature>
<organism evidence="24 25">
    <name type="scientific">Rhizoctonia solani</name>
    <dbReference type="NCBI Taxonomy" id="456999"/>
    <lineage>
        <taxon>Eukaryota</taxon>
        <taxon>Fungi</taxon>
        <taxon>Dikarya</taxon>
        <taxon>Basidiomycota</taxon>
        <taxon>Agaricomycotina</taxon>
        <taxon>Agaricomycetes</taxon>
        <taxon>Cantharellales</taxon>
        <taxon>Ceratobasidiaceae</taxon>
        <taxon>Rhizoctonia</taxon>
    </lineage>
</organism>
<gene>
    <name evidence="24" type="ORF">RHS04_02459</name>
</gene>
<protein>
    <recommendedName>
        <fullName evidence="4">histone deacetylase</fullName>
        <ecNumber evidence="4">3.5.1.98</ecNumber>
    </recommendedName>
</protein>
<feature type="region of interest" description="Disordered" evidence="18">
    <location>
        <begin position="2418"/>
        <end position="2492"/>
    </location>
</feature>
<comment type="caution">
    <text evidence="24">The sequence shown here is derived from an EMBL/GenBank/DDBJ whole genome shotgun (WGS) entry which is preliminary data.</text>
</comment>
<sequence>MASRALTIFTLGLLQLSRAAQPARKGKPGTFEIVGNSGVSAQQLFLGANNKVYIIDKVENNPVSVNGHPAWATEYDLETNTFRPMDIVTNTFCAGGNMLGDGRWINIGGNQPVKSGGATHVAGDPDDPYKNGDGGQSIRLMTCQGDSCEWGMDPVNMSTRRWYPTVEGLADGSVIIIGGNQYGGFVNSDGNNNPTIEYYPSRGNPVGLPMLMRTLPANLYTLTWLLPSGMVFMQTNLGTQLYDTENNVEYPLADMPHAVRTYPASGATTMLPLTPANNWTATILFCGGSDLKPEQWRVSDPLVTYPADASCVSMTPDVSTDWKDEDTMPLGRTMGNFVILPNGKIFLGNGANTGVAGYGNESWVVGQSYADNPMYQPLMYDPELPAGSRFTSKGLSPSTIPRMYHSAATLLPDGSVFISGSNPNADFVGPDMGYKYPTEYRVELFYPEYYNEHRPEPKGVPETLTYGGKYFNLTMTKGDVNGHYDKMKVVIMRTGFSTHAMNMGQRMVELDSSYSAAKDGSVTMHVSQMPPNANIMTPGPALIFVVVNGVPSMGQHVMVGSGKIEKQTILPVQELPASTVETATGTHAAPTGGSGSNNSNTLAHNGDSRLTISTGLAFSGLLLSLLCPLRYLRSAGAEVHDHPTLTLLGRTTTTEMSGLLTPIPGESKKRVCYFFDSDVGGFHYGPGHPMKPTRIRMCHSLVMNYGLYKKMEIFRAKPANKREMSQFHTDEYVEFLSKITPTNMNNFVKEQLKYNVGDDCPVFDGLFEYCSISAGGSMEGAARLSRNKCDIAVNWAGGLHHAKKGEASGFCYVNGAACNIVLGILELLRYHKRVLYIDIDCHHGDGVEEAFYTTDRVMTVSFHKYGEYFPGTGELRDLGIGKGKYYSCNFPLRDGITDENYKSVFEPVITQVMQSYDPSAVVLQCGTDSLSGDKLGCLNLSMRGHANCVKFVKSFGLPLLLLGGGGYTMRNVSRCWAFETGLAAGVELGSEIPVNEYYEYFGPDYKLDVRQSNMEDMNTREYLERIKGIVLENVRKVGGPPSVQMTDIPRTADDYADDNADEDMDDPNERIPMRQRQKMIQPDMELSDSEDEGEGGRRNHQSHKSAGKAVASGKTPEIDVPTSNLHSTSIQGTRSPPPATTAVSSEPVPVPTATEAGAAEKDGSADMELYIQPRQRNWIAMAQRVIRPFITSLHKASRVPTRAFHLSAVRAASTSPFTERTGVNLSETKYREVSDSLHSYGSYLIQCLPKFVQQYSVLKDELTLYVAPSAIIPVLSFLRDHTQCQYKAVMDITAVDFPTRDQRFEVVYHLLSVKHNARIRVKTYADETTPVPSATSLYRGADWYERETWDMYGVFFKDPPDLRRILTDYGFEGHPLRKDFPLTGYTEVRYDEEKKRVVYEPLQLTQAFRNFDAASPWEMVGDGKDMKPEAFKLPVAKPAEEQKKSTVHSKLARLTASGCRGLLVISQAACKSENIHRFAAAFLTGGMDYLVAAERQMAENEPVEVHPKVEPVTQEPIAVHTALEEPKTGSPSDQPPSDASANTSHVQGSTLENTSASDPSAVVNNARTSDNIVATVPGQVATPGPHDEDRLGSDSQAHSSTPATEATTSSAAALATPMPTKRFAATNINKKFLAITAAGSPSSSFPAVPKPSTSATTARPAVIGPQPSSRLVTKKLTSTAPIAPASGGWSLRPTPPTSSSSSPAPADVSAAAQLAKPLPAAEPNHSNRPALVTAASVLSVDARSSAKPSREQSPAKAWATVPTTVGDAKRNLQEFPTAAEAAADSAEHKRPAGSALQHPHPHPHHPAVDAAINETDTDARDSFRGMHLDPNAHHWDEMEDESNDFLGEVIDFGDGKTYAVPHEDVESTPGSTFTKDTRLGNDYDRSWPRSQPTHSEPEGSRFSQQHGLPPRHPDGRHLFNERSNRLEPAKAPTSTTGSAFHQHAPPYAHLPPRSAPRRNSTLSSSDRPKLGHGREPPPHTRDQPPHAQSGLPSDNRTRRPSDARSSHSPVERRSSFLHDEERPRMGSIGMKSRAPEDLGLGLRRETSHDSRLSGGDRRSWSRASSHRVPVDPSHHTNTPDAGAALLTPEKPVTESSHVSDTAQSPLRKTSALHSTAPEAAGAPPPVVINEEREKFMKQAAERARRRKQEEENAREEARERAKKKAAELEALSRASLVSTSPLRKASGTKSPGTKSPLAKSPAVTSSELPSLAPTSEAHPKKNESLAPESAAAAAISSWRKPLTETKPPAPAPEDKPKEPQPPPPPPPASAHMGGLGMPSIEELGKADEPVEILDFSDMSKLAGRRTSITTSPPESHRRRRSTASDFLDEPLGNKRSSQGQANVWNRDPRSTHENQEGRDRTMHARQSSLSNKPANESTWSRAAPPTGPSSSAAGPRPGFKEAPISALDDVMSRIKGVLTDMHAEEKPASAAGPLPAPSKATLGVSSRWTGSDVSSWRDNNTGKKQPNGSPVEPTPTEPFATTRLERPDTPPPAWKAFTVHINKNTITRPPLNKKQASLAKLPPMPVRWDILTWDPPVERMSNRTLSRDDLLFPKTYMRGVLSARVHLTRTDSGAKQAEPAAQRPRLTATVDVKSNRSPSAVNRPLPKSPAFMETQWRKSQQPVAASPMNNVVELQQKTTDVAAGSGEGSQLETTSRSPPPDHQAEREGRKPNVSSTGPAPSNRAKAPSKPSQSPDVSFHRSLHEKRPSNPPTVSFTVTSELDEAPTKPEEVTSESPKVDDSVELKESDVPIHSGDDSNGEKSEATGSGGKTQSPTPNSSVLLTPPVKVATAWQAPNGRLPDSEFIKSMWQHTSSKDDAAGENSLRDLSDDFPSSIPHSVQEMKTEDEEPKPSQPTTAGQPRMPHNVHRPFQVPTSPAPMHMQAYPNHMVNQAVPARPIPAASFSLPPPAPPQAVTQPTPYSPYVHPAPPTLIYSMPPNRIAPSPAPGPQMWVQGQPYGRPSPPAGMYPPQQGHAMTYPSPVTQLPPPLNKPHGVNGNHGHHHLSSPAMSHAVHMGSPAMGQMAHMGSPAMAHASPHMPGPPQHMYPGMGSPGGLGLGNNMGYPGQRPGPQMMQQSPMPTGIPNGYPMVPPGSYPPGGYGRGAMRTPSDGMPHHMPMPHQQHTPVSPATYHPNAYGRW</sequence>
<evidence type="ECO:0000256" key="4">
    <source>
        <dbReference type="ARBA" id="ARBA00012111"/>
    </source>
</evidence>
<dbReference type="InterPro" id="IPR037232">
    <property type="entry name" value="NADH_quin_OxRdtase_su_C/D-like"/>
</dbReference>
<dbReference type="Pfam" id="PF07250">
    <property type="entry name" value="Glyoxal_oxid_N"/>
    <property type="match status" value="1"/>
</dbReference>
<dbReference type="InterPro" id="IPR015202">
    <property type="entry name" value="GO-like_E_set"/>
</dbReference>
<keyword evidence="8" id="KW-0378">Hydrolase</keyword>
<evidence type="ECO:0000256" key="1">
    <source>
        <dbReference type="ARBA" id="ARBA00004123"/>
    </source>
</evidence>
<feature type="compositionally biased region" description="Low complexity" evidence="18">
    <location>
        <begin position="2224"/>
        <end position="2237"/>
    </location>
</feature>
<dbReference type="PRINTS" id="PR01270">
    <property type="entry name" value="HDASUPER"/>
</dbReference>
<feature type="compositionally biased region" description="Basic and acidic residues" evidence="18">
    <location>
        <begin position="1911"/>
        <end position="1928"/>
    </location>
</feature>
<feature type="compositionally biased region" description="Basic and acidic residues" evidence="18">
    <location>
        <begin position="2129"/>
        <end position="2167"/>
    </location>
</feature>
<feature type="domain" description="NADH:ubiquinone oxidoreductase 30kDa subunit" evidence="20">
    <location>
        <begin position="1264"/>
        <end position="1385"/>
    </location>
</feature>
<evidence type="ECO:0000313" key="24">
    <source>
        <dbReference type="EMBL" id="KAF8683004.1"/>
    </source>
</evidence>
<feature type="region of interest" description="Disordered" evidence="18">
    <location>
        <begin position="1038"/>
        <end position="1161"/>
    </location>
</feature>
<feature type="chain" id="PRO_5034551506" description="histone deacetylase" evidence="19">
    <location>
        <begin position="20"/>
        <end position="3137"/>
    </location>
</feature>
<feature type="compositionally biased region" description="Basic and acidic residues" evidence="18">
    <location>
        <begin position="2813"/>
        <end position="2828"/>
    </location>
</feature>
<evidence type="ECO:0000256" key="12">
    <source>
        <dbReference type="ARBA" id="ARBA00023027"/>
    </source>
</evidence>
<evidence type="ECO:0000256" key="7">
    <source>
        <dbReference type="ARBA" id="ARBA00022729"/>
    </source>
</evidence>
<keyword evidence="13" id="KW-0830">Ubiquinone</keyword>
<evidence type="ECO:0000256" key="11">
    <source>
        <dbReference type="ARBA" id="ARBA00023015"/>
    </source>
</evidence>
<evidence type="ECO:0000313" key="25">
    <source>
        <dbReference type="Proteomes" id="UP000650582"/>
    </source>
</evidence>
<feature type="domain" description="Histone deacetylase" evidence="21">
    <location>
        <begin position="688"/>
        <end position="978"/>
    </location>
</feature>
<reference evidence="24" key="1">
    <citation type="submission" date="2020-09" db="EMBL/GenBank/DDBJ databases">
        <title>Comparative genome analyses of four rice-infecting Rhizoctonia solani isolates reveal extensive enrichment of homogalacturonan modification genes.</title>
        <authorList>
            <person name="Lee D.-Y."/>
            <person name="Jeon J."/>
            <person name="Kim K.-T."/>
            <person name="Cheong K."/>
            <person name="Song H."/>
            <person name="Choi G."/>
            <person name="Ko J."/>
            <person name="Opiyo S.O."/>
            <person name="Zuo S."/>
            <person name="Madhav S."/>
            <person name="Lee Y.-H."/>
            <person name="Wang G.-L."/>
        </authorList>
    </citation>
    <scope>NUCLEOTIDE SEQUENCE</scope>
    <source>
        <strain evidence="24">AG1-IA YN-7</strain>
    </source>
</reference>
<dbReference type="PANTHER" id="PTHR32208">
    <property type="entry name" value="SECRETED PROTEIN-RELATED"/>
    <property type="match status" value="1"/>
</dbReference>
<feature type="compositionally biased region" description="Basic and acidic residues" evidence="18">
    <location>
        <begin position="2724"/>
        <end position="2763"/>
    </location>
</feature>
<feature type="region of interest" description="Disordered" evidence="18">
    <location>
        <begin position="2935"/>
        <end position="3127"/>
    </location>
</feature>
<dbReference type="InterPro" id="IPR037138">
    <property type="entry name" value="His_deacetylse_dom_sf"/>
</dbReference>
<dbReference type="InterPro" id="IPR010218">
    <property type="entry name" value="NADH_DH_suC"/>
</dbReference>
<keyword evidence="9" id="KW-0156">Chromatin regulator</keyword>
<feature type="region of interest" description="Disordered" evidence="18">
    <location>
        <begin position="2569"/>
        <end position="2625"/>
    </location>
</feature>
<dbReference type="EMBL" id="JACYCC010000035">
    <property type="protein sequence ID" value="KAF8683004.1"/>
    <property type="molecule type" value="Genomic_DNA"/>
</dbReference>
<feature type="compositionally biased region" description="Polar residues" evidence="18">
    <location>
        <begin position="1639"/>
        <end position="1657"/>
    </location>
</feature>
<dbReference type="GO" id="GO:0005739">
    <property type="term" value="C:mitochondrion"/>
    <property type="evidence" value="ECO:0007669"/>
    <property type="project" value="UniProtKB-SubCell"/>
</dbReference>
<dbReference type="InterPro" id="IPR009880">
    <property type="entry name" value="Glyoxal_oxidase_N"/>
</dbReference>
<dbReference type="Gene3D" id="2.60.40.10">
    <property type="entry name" value="Immunoglobulins"/>
    <property type="match status" value="1"/>
</dbReference>
<feature type="domain" description="Glyoxal oxidase N-terminal" evidence="22">
    <location>
        <begin position="70"/>
        <end position="449"/>
    </location>
</feature>
<evidence type="ECO:0000256" key="17">
    <source>
        <dbReference type="ARBA" id="ARBA00061569"/>
    </source>
</evidence>
<evidence type="ECO:0000259" key="22">
    <source>
        <dbReference type="Pfam" id="PF07250"/>
    </source>
</evidence>
<feature type="compositionally biased region" description="Polar residues" evidence="18">
    <location>
        <begin position="2093"/>
        <end position="2113"/>
    </location>
</feature>
<comment type="subcellular location">
    <subcellularLocation>
        <location evidence="2">Mitochondrion</location>
    </subcellularLocation>
    <subcellularLocation>
        <location evidence="1">Nucleus</location>
    </subcellularLocation>
</comment>
<dbReference type="InterPro" id="IPR037293">
    <property type="entry name" value="Gal_Oxidase_central_sf"/>
</dbReference>
<feature type="compositionally biased region" description="Basic and acidic residues" evidence="18">
    <location>
        <begin position="2346"/>
        <end position="2362"/>
    </location>
</feature>
<dbReference type="SUPFAM" id="SSF52768">
    <property type="entry name" value="Arginase/deacetylase"/>
    <property type="match status" value="1"/>
</dbReference>
<feature type="compositionally biased region" description="Polar residues" evidence="18">
    <location>
        <begin position="1666"/>
        <end position="1680"/>
    </location>
</feature>
<dbReference type="GO" id="GO:0141221">
    <property type="term" value="F:histone deacetylase activity, hydrolytic mechanism"/>
    <property type="evidence" value="ECO:0007669"/>
    <property type="project" value="UniProtKB-EC"/>
</dbReference>
<feature type="compositionally biased region" description="Polar residues" evidence="18">
    <location>
        <begin position="2364"/>
        <end position="2379"/>
    </location>
</feature>
<feature type="compositionally biased region" description="Basic and acidic residues" evidence="18">
    <location>
        <begin position="2042"/>
        <end position="2059"/>
    </location>
</feature>
<evidence type="ECO:0000256" key="3">
    <source>
        <dbReference type="ARBA" id="ARBA00007569"/>
    </source>
</evidence>
<feature type="compositionally biased region" description="Gly residues" evidence="18">
    <location>
        <begin position="3049"/>
        <end position="3058"/>
    </location>
</feature>
<evidence type="ECO:0000256" key="15">
    <source>
        <dbReference type="ARBA" id="ARBA00023242"/>
    </source>
</evidence>
<feature type="compositionally biased region" description="Basic and acidic residues" evidence="18">
    <location>
        <begin position="1875"/>
        <end position="1887"/>
    </location>
</feature>
<dbReference type="CDD" id="cd02851">
    <property type="entry name" value="E_set_GO_C"/>
    <property type="match status" value="1"/>
</dbReference>
<dbReference type="Gene3D" id="2.130.10.80">
    <property type="entry name" value="Galactose oxidase/kelch, beta-propeller"/>
    <property type="match status" value="1"/>
</dbReference>
<evidence type="ECO:0000256" key="19">
    <source>
        <dbReference type="SAM" id="SignalP"/>
    </source>
</evidence>
<keyword evidence="6" id="KW-0678">Repressor</keyword>
<evidence type="ECO:0000256" key="6">
    <source>
        <dbReference type="ARBA" id="ARBA00022491"/>
    </source>
</evidence>
<keyword evidence="12" id="KW-0520">NAD</keyword>
<dbReference type="SUPFAM" id="SSF81296">
    <property type="entry name" value="E set domains"/>
    <property type="match status" value="1"/>
</dbReference>
<feature type="compositionally biased region" description="Low complexity" evidence="18">
    <location>
        <begin position="3059"/>
        <end position="3086"/>
    </location>
</feature>
<feature type="compositionally biased region" description="Polar residues" evidence="18">
    <location>
        <begin position="2770"/>
        <end position="2781"/>
    </location>
</feature>
<keyword evidence="7 19" id="KW-0732">Signal</keyword>
<feature type="domain" description="Galactose oxidase-like Early set" evidence="23">
    <location>
        <begin position="454"/>
        <end position="559"/>
    </location>
</feature>
<feature type="region of interest" description="Disordered" evidence="18">
    <location>
        <begin position="2900"/>
        <end position="2922"/>
    </location>
</feature>
<dbReference type="Gene3D" id="3.40.800.20">
    <property type="entry name" value="Histone deacetylase domain"/>
    <property type="match status" value="1"/>
</dbReference>
<dbReference type="PRINTS" id="PR01271">
    <property type="entry name" value="HISDACETLASE"/>
</dbReference>
<comment type="similarity">
    <text evidence="17">Belongs to the histone deacetylase family. HD Type 1 subfamily.</text>
</comment>
<dbReference type="GO" id="GO:0032221">
    <property type="term" value="C:Rpd3S complex"/>
    <property type="evidence" value="ECO:0007669"/>
    <property type="project" value="UniProtKB-ARBA"/>
</dbReference>
<keyword evidence="14" id="KW-0804">Transcription</keyword>